<sequence>MDLHTLPYVVVDVETTGGQPWGVDRVTEVAAVYVEGDRVEVAFESLINPGRPIPWHITRLTGISDAMVREAPRFEDIAGEFAAHLVGRVFVAHNASFDFGFLDAEFSRVAPTPLGSLVTGQLCTVRLARRLLSHLPRRNLDVVSAHYGVTIADRHRASGDALATAQVLRGLLRDASHRGVQTWGDLDALLSRGTARRKRTAWPGASDGAEGA</sequence>
<dbReference type="SMART" id="SM00479">
    <property type="entry name" value="EXOIII"/>
    <property type="match status" value="1"/>
</dbReference>
<dbReference type="Proteomes" id="UP001229955">
    <property type="component" value="Chromosome"/>
</dbReference>
<proteinExistence type="predicted"/>
<dbReference type="InterPro" id="IPR036397">
    <property type="entry name" value="RNaseH_sf"/>
</dbReference>
<evidence type="ECO:0000256" key="2">
    <source>
        <dbReference type="ARBA" id="ARBA00026073"/>
    </source>
</evidence>
<dbReference type="AlphaFoldDB" id="A0AA49K055"/>
<keyword evidence="5" id="KW-0269">Exonuclease</keyword>
<dbReference type="GO" id="GO:0005829">
    <property type="term" value="C:cytosol"/>
    <property type="evidence" value="ECO:0007669"/>
    <property type="project" value="TreeGrafter"/>
</dbReference>
<feature type="domain" description="Exonuclease" evidence="3">
    <location>
        <begin position="7"/>
        <end position="177"/>
    </location>
</feature>
<dbReference type="KEGG" id="pspc:Strain318_001705"/>
<keyword evidence="5" id="KW-0378">Hydrolase</keyword>
<keyword evidence="5" id="KW-0540">Nuclease</keyword>
<dbReference type="GO" id="GO:0003677">
    <property type="term" value="F:DNA binding"/>
    <property type="evidence" value="ECO:0007669"/>
    <property type="project" value="InterPro"/>
</dbReference>
<dbReference type="NCBIfam" id="TIGR00573">
    <property type="entry name" value="dnaq"/>
    <property type="match status" value="1"/>
</dbReference>
<gene>
    <name evidence="4" type="ORF">Strain138_001706</name>
    <name evidence="5" type="ORF">Strain318_001705</name>
</gene>
<dbReference type="FunFam" id="3.30.420.10:FF:000045">
    <property type="entry name" value="3'-5' exonuclease DinG"/>
    <property type="match status" value="1"/>
</dbReference>
<dbReference type="InterPro" id="IPR012337">
    <property type="entry name" value="RNaseH-like_sf"/>
</dbReference>
<accession>A0AA49K055</accession>
<comment type="subunit">
    <text evidence="2">DNA polymerase III contains a core (composed of alpha, epsilon and theta chains) that associates with a tau subunit. This core dimerizes to form the POLIII' complex. PolIII' associates with the gamma complex (composed of gamma, delta, delta', psi and chi chains) and with the beta chain to form the complete DNA polymerase III complex.</text>
</comment>
<dbReference type="RefSeq" id="WP_367885292.1">
    <property type="nucleotide sequence ID" value="NZ_CP130612.1"/>
</dbReference>
<dbReference type="EMBL" id="CP130612">
    <property type="protein sequence ID" value="WKW12415.1"/>
    <property type="molecule type" value="Genomic_DNA"/>
</dbReference>
<dbReference type="CDD" id="cd06127">
    <property type="entry name" value="DEDDh"/>
    <property type="match status" value="1"/>
</dbReference>
<protein>
    <submittedName>
        <fullName evidence="5">Exonuclease domain-containing protein</fullName>
    </submittedName>
</protein>
<evidence type="ECO:0000313" key="5">
    <source>
        <dbReference type="EMBL" id="WKW15322.1"/>
    </source>
</evidence>
<evidence type="ECO:0000313" key="6">
    <source>
        <dbReference type="Proteomes" id="UP001229955"/>
    </source>
</evidence>
<dbReference type="InterPro" id="IPR006054">
    <property type="entry name" value="DnaQ"/>
</dbReference>
<name>A0AA49K055_9BACT</name>
<comment type="function">
    <text evidence="1">DNA polymerase III is a complex, multichain enzyme responsible for most of the replicative synthesis in bacteria. The epsilon subunit contain the editing function and is a proofreading 3'-5' exonuclease.</text>
</comment>
<dbReference type="Pfam" id="PF00929">
    <property type="entry name" value="RNase_T"/>
    <property type="match status" value="1"/>
</dbReference>
<dbReference type="PANTHER" id="PTHR30231">
    <property type="entry name" value="DNA POLYMERASE III SUBUNIT EPSILON"/>
    <property type="match status" value="1"/>
</dbReference>
<evidence type="ECO:0000256" key="1">
    <source>
        <dbReference type="ARBA" id="ARBA00025483"/>
    </source>
</evidence>
<dbReference type="InterPro" id="IPR013520">
    <property type="entry name" value="Ribonucl_H"/>
</dbReference>
<evidence type="ECO:0000313" key="4">
    <source>
        <dbReference type="EMBL" id="WKW12415.1"/>
    </source>
</evidence>
<dbReference type="GO" id="GO:0045004">
    <property type="term" value="P:DNA replication proofreading"/>
    <property type="evidence" value="ECO:0007669"/>
    <property type="project" value="TreeGrafter"/>
</dbReference>
<dbReference type="GO" id="GO:0008408">
    <property type="term" value="F:3'-5' exonuclease activity"/>
    <property type="evidence" value="ECO:0007669"/>
    <property type="project" value="TreeGrafter"/>
</dbReference>
<dbReference type="EMBL" id="CP130613">
    <property type="protein sequence ID" value="WKW15322.1"/>
    <property type="molecule type" value="Genomic_DNA"/>
</dbReference>
<reference evidence="5" key="1">
    <citation type="submission" date="2023-07" db="EMBL/GenBank/DDBJ databases">
        <authorList>
            <person name="Haufschild T."/>
            <person name="Kallscheuer N."/>
            <person name="Hammer J."/>
            <person name="Kohn T."/>
            <person name="Kabuu M."/>
            <person name="Jogler M."/>
            <person name="Wohfarth N."/>
            <person name="Heuer A."/>
            <person name="Rohde M."/>
            <person name="van Teeseling M.C.F."/>
            <person name="Jogler C."/>
        </authorList>
    </citation>
    <scope>NUCLEOTIDE SEQUENCE</scope>
    <source>
        <strain evidence="4">Strain 138</strain>
        <strain evidence="5">Strain 318</strain>
    </source>
</reference>
<accession>A0AA49JUM7</accession>
<dbReference type="GO" id="GO:0003887">
    <property type="term" value="F:DNA-directed DNA polymerase activity"/>
    <property type="evidence" value="ECO:0007669"/>
    <property type="project" value="InterPro"/>
</dbReference>
<evidence type="ECO:0000259" key="3">
    <source>
        <dbReference type="SMART" id="SM00479"/>
    </source>
</evidence>
<keyword evidence="6" id="KW-1185">Reference proteome</keyword>
<dbReference type="SUPFAM" id="SSF53098">
    <property type="entry name" value="Ribonuclease H-like"/>
    <property type="match status" value="1"/>
</dbReference>
<dbReference type="PANTHER" id="PTHR30231:SF41">
    <property type="entry name" value="DNA POLYMERASE III SUBUNIT EPSILON"/>
    <property type="match status" value="1"/>
</dbReference>
<dbReference type="Gene3D" id="3.30.420.10">
    <property type="entry name" value="Ribonuclease H-like superfamily/Ribonuclease H"/>
    <property type="match status" value="1"/>
</dbReference>
<organism evidence="5 6">
    <name type="scientific">Pseudogemmatithrix spongiicola</name>
    <dbReference type="NCBI Taxonomy" id="3062599"/>
    <lineage>
        <taxon>Bacteria</taxon>
        <taxon>Pseudomonadati</taxon>
        <taxon>Gemmatimonadota</taxon>
        <taxon>Gemmatimonadia</taxon>
        <taxon>Gemmatimonadales</taxon>
        <taxon>Gemmatimonadaceae</taxon>
        <taxon>Pseudogemmatithrix</taxon>
    </lineage>
</organism>